<evidence type="ECO:0000313" key="2">
    <source>
        <dbReference type="EMBL" id="MWA01440.1"/>
    </source>
</evidence>
<name>A0A6I4M937_9ACTN</name>
<evidence type="ECO:0000313" key="3">
    <source>
        <dbReference type="Proteomes" id="UP000462055"/>
    </source>
</evidence>
<sequence>MVSSILKRGALVGAVGAVVFGLAASPAMATDVGIHLPSGRDSMTFIDDGDKFKVCDTHADGHGVTGYVRELTADGDIVVEATIDDGGDSGCDTREADVYGHTPHDMVLCWNGGGSCVVSPVFRESD</sequence>
<evidence type="ECO:0000256" key="1">
    <source>
        <dbReference type="SAM" id="SignalP"/>
    </source>
</evidence>
<reference evidence="2" key="1">
    <citation type="submission" date="2019-12" db="EMBL/GenBank/DDBJ databases">
        <title>Actinomadura physcomitrii sp. nov., a novel actinomycete isolated from moss [Physcomitrium sphaericum (Ludw) Fuernr].</title>
        <authorList>
            <person name="Zhuang X."/>
        </authorList>
    </citation>
    <scope>NUCLEOTIDE SEQUENCE [LARGE SCALE GENOMIC DNA]</scope>
    <source>
        <strain evidence="2">LD22</strain>
    </source>
</reference>
<accession>A0A6I4M937</accession>
<keyword evidence="3" id="KW-1185">Reference proteome</keyword>
<dbReference type="EMBL" id="WBMS02000009">
    <property type="protein sequence ID" value="MWA01440.1"/>
    <property type="molecule type" value="Genomic_DNA"/>
</dbReference>
<feature type="signal peptide" evidence="1">
    <location>
        <begin position="1"/>
        <end position="29"/>
    </location>
</feature>
<organism evidence="2 3">
    <name type="scientific">Actinomadura physcomitrii</name>
    <dbReference type="NCBI Taxonomy" id="2650748"/>
    <lineage>
        <taxon>Bacteria</taxon>
        <taxon>Bacillati</taxon>
        <taxon>Actinomycetota</taxon>
        <taxon>Actinomycetes</taxon>
        <taxon>Streptosporangiales</taxon>
        <taxon>Thermomonosporaceae</taxon>
        <taxon>Actinomadura</taxon>
    </lineage>
</organism>
<protein>
    <submittedName>
        <fullName evidence="2">Uncharacterized protein</fullName>
    </submittedName>
</protein>
<feature type="chain" id="PRO_5026114958" evidence="1">
    <location>
        <begin position="30"/>
        <end position="126"/>
    </location>
</feature>
<comment type="caution">
    <text evidence="2">The sequence shown here is derived from an EMBL/GenBank/DDBJ whole genome shotgun (WGS) entry which is preliminary data.</text>
</comment>
<dbReference type="RefSeq" id="WP_151593927.1">
    <property type="nucleotide sequence ID" value="NZ_WBMS02000009.1"/>
</dbReference>
<keyword evidence="1" id="KW-0732">Signal</keyword>
<dbReference type="Proteomes" id="UP000462055">
    <property type="component" value="Unassembled WGS sequence"/>
</dbReference>
<gene>
    <name evidence="2" type="ORF">F8568_013825</name>
</gene>
<dbReference type="AlphaFoldDB" id="A0A6I4M937"/>
<proteinExistence type="predicted"/>